<dbReference type="PANTHER" id="PTHR43895">
    <property type="entry name" value="CALCIUM/CALMODULIN-DEPENDENT PROTEIN KINASE KINASE-RELATED"/>
    <property type="match status" value="1"/>
</dbReference>
<feature type="domain" description="Protein kinase" evidence="9">
    <location>
        <begin position="13"/>
        <end position="282"/>
    </location>
</feature>
<dbReference type="GO" id="GO:0035861">
    <property type="term" value="C:site of double-strand break"/>
    <property type="evidence" value="ECO:0007669"/>
    <property type="project" value="TreeGrafter"/>
</dbReference>
<comment type="catalytic activity">
    <reaction evidence="7">
        <text>L-threonyl-[protein] + ATP = O-phospho-L-threonyl-[protein] + ADP + H(+)</text>
        <dbReference type="Rhea" id="RHEA:46608"/>
        <dbReference type="Rhea" id="RHEA-COMP:11060"/>
        <dbReference type="Rhea" id="RHEA-COMP:11605"/>
        <dbReference type="ChEBI" id="CHEBI:15378"/>
        <dbReference type="ChEBI" id="CHEBI:30013"/>
        <dbReference type="ChEBI" id="CHEBI:30616"/>
        <dbReference type="ChEBI" id="CHEBI:61977"/>
        <dbReference type="ChEBI" id="CHEBI:456216"/>
        <dbReference type="EC" id="2.7.11.1"/>
    </reaction>
</comment>
<dbReference type="InterPro" id="IPR011009">
    <property type="entry name" value="Kinase-like_dom_sf"/>
</dbReference>
<comment type="caution">
    <text evidence="10">The sequence shown here is derived from an EMBL/GenBank/DDBJ whole genome shotgun (WGS) entry which is preliminary data.</text>
</comment>
<dbReference type="SUPFAM" id="SSF56112">
    <property type="entry name" value="Protein kinase-like (PK-like)"/>
    <property type="match status" value="1"/>
</dbReference>
<accession>A0AAW0F8H1</accession>
<gene>
    <name evidence="10" type="ORF">QCA50_019884</name>
</gene>
<dbReference type="SMART" id="SM00220">
    <property type="entry name" value="S_TKc"/>
    <property type="match status" value="1"/>
</dbReference>
<reference evidence="10 11" key="1">
    <citation type="submission" date="2022-09" db="EMBL/GenBank/DDBJ databases">
        <authorList>
            <person name="Palmer J.M."/>
        </authorList>
    </citation>
    <scope>NUCLEOTIDE SEQUENCE [LARGE SCALE GENOMIC DNA]</scope>
    <source>
        <strain evidence="10 11">DSM 7382</strain>
    </source>
</reference>
<dbReference type="FunFam" id="1.10.510.10:FF:000571">
    <property type="entry name" value="Maternal embryonic leucine zipper kinase"/>
    <property type="match status" value="1"/>
</dbReference>
<dbReference type="GO" id="GO:0005737">
    <property type="term" value="C:cytoplasm"/>
    <property type="evidence" value="ECO:0007669"/>
    <property type="project" value="TreeGrafter"/>
</dbReference>
<dbReference type="PANTHER" id="PTHR43895:SF32">
    <property type="entry name" value="SERINE_THREONINE-PROTEIN KINASE CHK1"/>
    <property type="match status" value="1"/>
</dbReference>
<dbReference type="InterPro" id="IPR000719">
    <property type="entry name" value="Prot_kinase_dom"/>
</dbReference>
<keyword evidence="5" id="KW-0418">Kinase</keyword>
<dbReference type="InterPro" id="IPR008271">
    <property type="entry name" value="Ser/Thr_kinase_AS"/>
</dbReference>
<evidence type="ECO:0000256" key="3">
    <source>
        <dbReference type="ARBA" id="ARBA00022679"/>
    </source>
</evidence>
<dbReference type="PROSITE" id="PS00108">
    <property type="entry name" value="PROTEIN_KINASE_ST"/>
    <property type="match status" value="1"/>
</dbReference>
<dbReference type="GO" id="GO:0004674">
    <property type="term" value="F:protein serine/threonine kinase activity"/>
    <property type="evidence" value="ECO:0007669"/>
    <property type="project" value="UniProtKB-KW"/>
</dbReference>
<evidence type="ECO:0000256" key="2">
    <source>
        <dbReference type="ARBA" id="ARBA00022527"/>
    </source>
</evidence>
<dbReference type="GO" id="GO:0007095">
    <property type="term" value="P:mitotic G2 DNA damage checkpoint signaling"/>
    <property type="evidence" value="ECO:0007669"/>
    <property type="project" value="TreeGrafter"/>
</dbReference>
<keyword evidence="2" id="KW-0723">Serine/threonine-protein kinase</keyword>
<dbReference type="Pfam" id="PF00069">
    <property type="entry name" value="Pkinase"/>
    <property type="match status" value="1"/>
</dbReference>
<evidence type="ECO:0000259" key="9">
    <source>
        <dbReference type="PROSITE" id="PS50011"/>
    </source>
</evidence>
<dbReference type="Gene3D" id="1.10.510.10">
    <property type="entry name" value="Transferase(Phosphotransferase) domain 1"/>
    <property type="match status" value="1"/>
</dbReference>
<evidence type="ECO:0000256" key="8">
    <source>
        <dbReference type="ARBA" id="ARBA00048679"/>
    </source>
</evidence>
<dbReference type="PROSITE" id="PS50011">
    <property type="entry name" value="PROTEIN_KINASE_DOM"/>
    <property type="match status" value="1"/>
</dbReference>
<comment type="catalytic activity">
    <reaction evidence="8">
        <text>L-seryl-[protein] + ATP = O-phospho-L-seryl-[protein] + ADP + H(+)</text>
        <dbReference type="Rhea" id="RHEA:17989"/>
        <dbReference type="Rhea" id="RHEA-COMP:9863"/>
        <dbReference type="Rhea" id="RHEA-COMP:11604"/>
        <dbReference type="ChEBI" id="CHEBI:15378"/>
        <dbReference type="ChEBI" id="CHEBI:29999"/>
        <dbReference type="ChEBI" id="CHEBI:30616"/>
        <dbReference type="ChEBI" id="CHEBI:83421"/>
        <dbReference type="ChEBI" id="CHEBI:456216"/>
        <dbReference type="EC" id="2.7.11.1"/>
    </reaction>
</comment>
<evidence type="ECO:0000256" key="7">
    <source>
        <dbReference type="ARBA" id="ARBA00047899"/>
    </source>
</evidence>
<organism evidence="10 11">
    <name type="scientific">Cerrena zonata</name>
    <dbReference type="NCBI Taxonomy" id="2478898"/>
    <lineage>
        <taxon>Eukaryota</taxon>
        <taxon>Fungi</taxon>
        <taxon>Dikarya</taxon>
        <taxon>Basidiomycota</taxon>
        <taxon>Agaricomycotina</taxon>
        <taxon>Agaricomycetes</taxon>
        <taxon>Polyporales</taxon>
        <taxon>Cerrenaceae</taxon>
        <taxon>Cerrena</taxon>
    </lineage>
</organism>
<keyword evidence="6" id="KW-0067">ATP-binding</keyword>
<evidence type="ECO:0000256" key="6">
    <source>
        <dbReference type="ARBA" id="ARBA00022840"/>
    </source>
</evidence>
<proteinExistence type="predicted"/>
<evidence type="ECO:0000256" key="1">
    <source>
        <dbReference type="ARBA" id="ARBA00012513"/>
    </source>
</evidence>
<protein>
    <recommendedName>
        <fullName evidence="1">non-specific serine/threonine protein kinase</fullName>
        <ecNumber evidence="1">2.7.11.1</ecNumber>
    </recommendedName>
</protein>
<dbReference type="GO" id="GO:0005634">
    <property type="term" value="C:nucleus"/>
    <property type="evidence" value="ECO:0007669"/>
    <property type="project" value="TreeGrafter"/>
</dbReference>
<evidence type="ECO:0000313" key="11">
    <source>
        <dbReference type="Proteomes" id="UP001385951"/>
    </source>
</evidence>
<keyword evidence="3" id="KW-0808">Transferase</keyword>
<evidence type="ECO:0000256" key="4">
    <source>
        <dbReference type="ARBA" id="ARBA00022741"/>
    </source>
</evidence>
<keyword evidence="11" id="KW-1185">Reference proteome</keyword>
<dbReference type="AlphaFoldDB" id="A0AAW0F8H1"/>
<sequence length="473" mass="53280">MSGKPKFPLVAGFKLTELLGGGSFASVYRAVNFEEEQVGACKVVNLTPKTTDEERRTLRKEMKSHSRMRHPNVIEFYNAVIVEPGSSSSYHPAVYMLLEMAAGGDLFDKIAPEMGVGEEIAQFYFTQMISGISYIHTQGVCHRDLKPENILLDAAGTLKICDFGLCSIFKDVKSGKTRQLTERCGSLPYLAPELVGDEPYDAEPIDVWGCGIILFAILTGTTPWDEPTKRSPDFYHYLRGKCFDENPWNEFSSDCLSILTGLLAVDSAERLTCAQAFRHAWMLRPSQLANQGPAAIANKLTENLRKQGDYDYIDPSEVESDVDEDGDTIMKSMSPHQSQFTQSLLLFSQTQYGKQYTPQLTRFYASVGPGILLPLIEEALTNLGVKYKPAEHVKDKNNPNRGLVQIRIGGYDQRKLMYKGYVKLENFTYKQYSGTFCLMHRDQGNPISWRQLWKALVKSSGIEPLVLRKEKRR</sequence>
<name>A0AAW0F8H1_9APHY</name>
<dbReference type="EMBL" id="JASBNA010000094">
    <property type="protein sequence ID" value="KAK7677175.1"/>
    <property type="molecule type" value="Genomic_DNA"/>
</dbReference>
<dbReference type="EC" id="2.7.11.1" evidence="1"/>
<evidence type="ECO:0000313" key="10">
    <source>
        <dbReference type="EMBL" id="KAK7677175.1"/>
    </source>
</evidence>
<dbReference type="Proteomes" id="UP001385951">
    <property type="component" value="Unassembled WGS sequence"/>
</dbReference>
<dbReference type="GO" id="GO:0005524">
    <property type="term" value="F:ATP binding"/>
    <property type="evidence" value="ECO:0007669"/>
    <property type="project" value="UniProtKB-KW"/>
</dbReference>
<evidence type="ECO:0000256" key="5">
    <source>
        <dbReference type="ARBA" id="ARBA00022777"/>
    </source>
</evidence>
<keyword evidence="4" id="KW-0547">Nucleotide-binding</keyword>